<dbReference type="InterPro" id="IPR025202">
    <property type="entry name" value="PLD-like_dom"/>
</dbReference>
<evidence type="ECO:0000313" key="2">
    <source>
        <dbReference type="EMBL" id="JAP94292.1"/>
    </source>
</evidence>
<gene>
    <name evidence="2" type="ORF">TPC1_13115</name>
</gene>
<sequence length="128" mass="14639">KKPQQMWGHLENAVRRAATRGVKVKMMTQKTIYNLENIQQLNKLKNVEFYFMEMPKLNEDGGWDHTRLTHSKFVVADETNLAVTTSNLTGDYFENTAGVTVILMGHPILGKKLADVARRDIGSQYTKR</sequence>
<dbReference type="PANTHER" id="PTHR10185:SF17">
    <property type="entry name" value="GM01519P-RELATED"/>
    <property type="match status" value="1"/>
</dbReference>
<evidence type="ECO:0000259" key="1">
    <source>
        <dbReference type="PROSITE" id="PS50035"/>
    </source>
</evidence>
<accession>A0A146KBW2</accession>
<dbReference type="SUPFAM" id="SSF56024">
    <property type="entry name" value="Phospholipase D/nuclease"/>
    <property type="match status" value="1"/>
</dbReference>
<dbReference type="Pfam" id="PF13091">
    <property type="entry name" value="PLDc_2"/>
    <property type="match status" value="1"/>
</dbReference>
<feature type="non-terminal residue" evidence="2">
    <location>
        <position position="128"/>
    </location>
</feature>
<dbReference type="AlphaFoldDB" id="A0A146KBW2"/>
<feature type="domain" description="PLD phosphodiesterase" evidence="1">
    <location>
        <begin position="65"/>
        <end position="92"/>
    </location>
</feature>
<dbReference type="InterPro" id="IPR001736">
    <property type="entry name" value="PLipase_D/transphosphatidylase"/>
</dbReference>
<proteinExistence type="predicted"/>
<feature type="non-terminal residue" evidence="2">
    <location>
        <position position="1"/>
    </location>
</feature>
<dbReference type="EMBL" id="GDID01002314">
    <property type="protein sequence ID" value="JAP94292.1"/>
    <property type="molecule type" value="Transcribed_RNA"/>
</dbReference>
<dbReference type="GO" id="GO:0003824">
    <property type="term" value="F:catalytic activity"/>
    <property type="evidence" value="ECO:0007669"/>
    <property type="project" value="InterPro"/>
</dbReference>
<dbReference type="PANTHER" id="PTHR10185">
    <property type="entry name" value="PHOSPHOLIPASE D - RELATED"/>
    <property type="match status" value="1"/>
</dbReference>
<protein>
    <submittedName>
        <fullName evidence="2">Phospholipase D3</fullName>
    </submittedName>
</protein>
<dbReference type="InterPro" id="IPR050874">
    <property type="entry name" value="Diverse_PLD-related"/>
</dbReference>
<name>A0A146KBW2_9EUKA</name>
<organism evidence="2">
    <name type="scientific">Trepomonas sp. PC1</name>
    <dbReference type="NCBI Taxonomy" id="1076344"/>
    <lineage>
        <taxon>Eukaryota</taxon>
        <taxon>Metamonada</taxon>
        <taxon>Diplomonadida</taxon>
        <taxon>Hexamitidae</taxon>
        <taxon>Hexamitinae</taxon>
        <taxon>Trepomonas</taxon>
    </lineage>
</organism>
<reference evidence="2" key="1">
    <citation type="submission" date="2015-07" db="EMBL/GenBank/DDBJ databases">
        <title>Adaptation to a free-living lifestyle via gene acquisitions in the diplomonad Trepomonas sp. PC1.</title>
        <authorList>
            <person name="Xu F."/>
            <person name="Jerlstrom-Hultqvist J."/>
            <person name="Kolisko M."/>
            <person name="Simpson A.G.B."/>
            <person name="Roger A.J."/>
            <person name="Svard S.G."/>
            <person name="Andersson J.O."/>
        </authorList>
    </citation>
    <scope>NUCLEOTIDE SEQUENCE</scope>
    <source>
        <strain evidence="2">PC1</strain>
    </source>
</reference>
<dbReference type="Gene3D" id="3.30.870.10">
    <property type="entry name" value="Endonuclease Chain A"/>
    <property type="match status" value="1"/>
</dbReference>
<dbReference type="PROSITE" id="PS50035">
    <property type="entry name" value="PLD"/>
    <property type="match status" value="1"/>
</dbReference>